<comment type="caution">
    <text evidence="3">The sequence shown here is derived from an EMBL/GenBank/DDBJ whole genome shotgun (WGS) entry which is preliminary data.</text>
</comment>
<dbReference type="PROSITE" id="PS51257">
    <property type="entry name" value="PROKAR_LIPOPROTEIN"/>
    <property type="match status" value="1"/>
</dbReference>
<reference evidence="4" key="1">
    <citation type="journal article" date="2019" name="Int. J. Syst. Evol. Microbiol.">
        <title>The Global Catalogue of Microorganisms (GCM) 10K type strain sequencing project: providing services to taxonomists for standard genome sequencing and annotation.</title>
        <authorList>
            <consortium name="The Broad Institute Genomics Platform"/>
            <consortium name="The Broad Institute Genome Sequencing Center for Infectious Disease"/>
            <person name="Wu L."/>
            <person name="Ma J."/>
        </authorList>
    </citation>
    <scope>NUCLEOTIDE SEQUENCE [LARGE SCALE GENOMIC DNA]</scope>
    <source>
        <strain evidence="4">JCM 4816</strain>
    </source>
</reference>
<dbReference type="RefSeq" id="WP_380581755.1">
    <property type="nucleotide sequence ID" value="NZ_JBHSQJ010000032.1"/>
</dbReference>
<evidence type="ECO:0000256" key="1">
    <source>
        <dbReference type="SAM" id="SignalP"/>
    </source>
</evidence>
<proteinExistence type="predicted"/>
<protein>
    <submittedName>
        <fullName evidence="3">ABC transporter substrate-binding protein</fullName>
    </submittedName>
</protein>
<dbReference type="PROSITE" id="PS51318">
    <property type="entry name" value="TAT"/>
    <property type="match status" value="1"/>
</dbReference>
<dbReference type="PIRSF" id="PIRSF002741">
    <property type="entry name" value="MppA"/>
    <property type="match status" value="1"/>
</dbReference>
<dbReference type="InterPro" id="IPR006311">
    <property type="entry name" value="TAT_signal"/>
</dbReference>
<dbReference type="Gene3D" id="3.90.76.10">
    <property type="entry name" value="Dipeptide-binding Protein, Domain 1"/>
    <property type="match status" value="1"/>
</dbReference>
<feature type="chain" id="PRO_5045496623" evidence="1">
    <location>
        <begin position="25"/>
        <end position="559"/>
    </location>
</feature>
<dbReference type="InterPro" id="IPR039424">
    <property type="entry name" value="SBP_5"/>
</dbReference>
<organism evidence="3 4">
    <name type="scientific">Streptacidiphilus monticola</name>
    <dbReference type="NCBI Taxonomy" id="2161674"/>
    <lineage>
        <taxon>Bacteria</taxon>
        <taxon>Bacillati</taxon>
        <taxon>Actinomycetota</taxon>
        <taxon>Actinomycetes</taxon>
        <taxon>Kitasatosporales</taxon>
        <taxon>Streptomycetaceae</taxon>
        <taxon>Streptacidiphilus</taxon>
    </lineage>
</organism>
<evidence type="ECO:0000259" key="2">
    <source>
        <dbReference type="Pfam" id="PF00496"/>
    </source>
</evidence>
<gene>
    <name evidence="3" type="ORF">ACFP3V_09140</name>
</gene>
<dbReference type="InterPro" id="IPR030678">
    <property type="entry name" value="Peptide/Ni-bd"/>
</dbReference>
<keyword evidence="1" id="KW-0732">Signal</keyword>
<dbReference type="PANTHER" id="PTHR30290:SF82">
    <property type="entry name" value="ABC-TYPE DIPEPTIDE_OLIGOPEPTIDE TRANSPORT SYSTEM, PERIPLASMIC COMPONENT"/>
    <property type="match status" value="1"/>
</dbReference>
<dbReference type="SUPFAM" id="SSF53850">
    <property type="entry name" value="Periplasmic binding protein-like II"/>
    <property type="match status" value="1"/>
</dbReference>
<accession>A0ABW1G0Z7</accession>
<dbReference type="PANTHER" id="PTHR30290">
    <property type="entry name" value="PERIPLASMIC BINDING COMPONENT OF ABC TRANSPORTER"/>
    <property type="match status" value="1"/>
</dbReference>
<keyword evidence="4" id="KW-1185">Reference proteome</keyword>
<evidence type="ECO:0000313" key="4">
    <source>
        <dbReference type="Proteomes" id="UP001596174"/>
    </source>
</evidence>
<evidence type="ECO:0000313" key="3">
    <source>
        <dbReference type="EMBL" id="MFC5907384.1"/>
    </source>
</evidence>
<sequence>MPATPRRRRLLAAAAVLALSGALAACGGSAGSKGPSASVQQGVLTVATGANTFTANFNPFSPNQMQATDGLIYEPLFFYNTMKAGDVHPWLGTSFSWADGGTTLHIKIRSGVKWSDGQPLTPDDVAFSFQNAIDSQALNAYGLPLSSVATEGGDGVVLKFSQPAYTKEYFVLGKTLILPRHVWSAIPVDQRTTTLNSKPVGTGAWTVKSVATSVLTLAARKDYYFAGYPKFKEIRYLGFNGNNSIDAAISSGKTDWSGGFIPDIQKNYLAKDPKFTLVNIPLAVTFFVPNAAQGPTADPNVRKAISAAVDRDFMSRSVYDGQAPATNPSALLLPNYSSIQDSSVPTSFETGQEKVDAYLRASGYTRGSDGYWAKDGKRLSITVKTVSGWTDYLSIDQLAQQQLKKAGIELKVTAEAYNTWAADQASGNFEMLLSNYGYTPDPRAYYAQMLDSRIAKPIGQQTTGGNYGRYKSAVVDEALDRIGATTDVNQQKTWFAKIQQQFVKDMPLIPLMDAQNEAEFNGNNVKGFPTADNPYAAPSVWLFPDAGWVAMRLEPVTAK</sequence>
<dbReference type="EMBL" id="JBHSQJ010000032">
    <property type="protein sequence ID" value="MFC5907384.1"/>
    <property type="molecule type" value="Genomic_DNA"/>
</dbReference>
<dbReference type="CDD" id="cd08509">
    <property type="entry name" value="PBP2_TmCBP_oligosaccharides_like"/>
    <property type="match status" value="1"/>
</dbReference>
<name>A0ABW1G0Z7_9ACTN</name>
<dbReference type="InterPro" id="IPR000914">
    <property type="entry name" value="SBP_5_dom"/>
</dbReference>
<feature type="signal peptide" evidence="1">
    <location>
        <begin position="1"/>
        <end position="24"/>
    </location>
</feature>
<feature type="domain" description="Solute-binding protein family 5" evidence="2">
    <location>
        <begin position="87"/>
        <end position="452"/>
    </location>
</feature>
<dbReference type="Proteomes" id="UP001596174">
    <property type="component" value="Unassembled WGS sequence"/>
</dbReference>
<dbReference type="Gene3D" id="3.10.105.10">
    <property type="entry name" value="Dipeptide-binding Protein, Domain 3"/>
    <property type="match status" value="1"/>
</dbReference>
<dbReference type="Gene3D" id="3.40.190.10">
    <property type="entry name" value="Periplasmic binding protein-like II"/>
    <property type="match status" value="1"/>
</dbReference>
<dbReference type="Pfam" id="PF00496">
    <property type="entry name" value="SBP_bac_5"/>
    <property type="match status" value="1"/>
</dbReference>